<comment type="caution">
    <text evidence="21">The sequence shown here is derived from an EMBL/GenBank/DDBJ whole genome shotgun (WGS) entry which is preliminary data.</text>
</comment>
<dbReference type="GO" id="GO:0006979">
    <property type="term" value="P:response to oxidative stress"/>
    <property type="evidence" value="ECO:0007669"/>
    <property type="project" value="InterPro"/>
</dbReference>
<dbReference type="GO" id="GO:0046872">
    <property type="term" value="F:metal ion binding"/>
    <property type="evidence" value="ECO:0007669"/>
    <property type="project" value="UniProtKB-KW"/>
</dbReference>
<keyword evidence="7 16" id="KW-0479">Metal-binding</keyword>
<evidence type="ECO:0000256" key="7">
    <source>
        <dbReference type="ARBA" id="ARBA00022723"/>
    </source>
</evidence>
<evidence type="ECO:0000256" key="16">
    <source>
        <dbReference type="PIRSR" id="PIRSR600823-3"/>
    </source>
</evidence>
<dbReference type="GO" id="GO:0140825">
    <property type="term" value="F:lactoperoxidase activity"/>
    <property type="evidence" value="ECO:0007669"/>
    <property type="project" value="UniProtKB-EC"/>
</dbReference>
<feature type="binding site" evidence="16">
    <location>
        <position position="56"/>
    </location>
    <ligand>
        <name>Ca(2+)</name>
        <dbReference type="ChEBI" id="CHEBI:29108"/>
        <label>1</label>
    </ligand>
</feature>
<dbReference type="Gene3D" id="1.10.420.10">
    <property type="entry name" value="Peroxidase, domain 2"/>
    <property type="match status" value="1"/>
</dbReference>
<dbReference type="InterPro" id="IPR033905">
    <property type="entry name" value="Secretory_peroxidase"/>
</dbReference>
<dbReference type="CDD" id="cd00693">
    <property type="entry name" value="secretory_peroxidase"/>
    <property type="match status" value="1"/>
</dbReference>
<organism evidence="21 22">
    <name type="scientific">Taxus chinensis</name>
    <name type="common">Chinese yew</name>
    <name type="synonym">Taxus wallichiana var. chinensis</name>
    <dbReference type="NCBI Taxonomy" id="29808"/>
    <lineage>
        <taxon>Eukaryota</taxon>
        <taxon>Viridiplantae</taxon>
        <taxon>Streptophyta</taxon>
        <taxon>Embryophyta</taxon>
        <taxon>Tracheophyta</taxon>
        <taxon>Spermatophyta</taxon>
        <taxon>Pinopsida</taxon>
        <taxon>Pinidae</taxon>
        <taxon>Conifers II</taxon>
        <taxon>Cupressales</taxon>
        <taxon>Taxaceae</taxon>
        <taxon>Taxus</taxon>
    </lineage>
</organism>
<evidence type="ECO:0000256" key="19">
    <source>
        <dbReference type="RuleBase" id="RU004241"/>
    </source>
</evidence>
<evidence type="ECO:0000256" key="9">
    <source>
        <dbReference type="ARBA" id="ARBA00022837"/>
    </source>
</evidence>
<comment type="cofactor">
    <cofactor evidence="16">
        <name>Ca(2+)</name>
        <dbReference type="ChEBI" id="CHEBI:29108"/>
    </cofactor>
    <text evidence="16">Binds 2 calcium ions per subunit.</text>
</comment>
<feature type="active site" description="Proton acceptor" evidence="14">
    <location>
        <position position="48"/>
    </location>
</feature>
<evidence type="ECO:0000313" key="22">
    <source>
        <dbReference type="Proteomes" id="UP000824469"/>
    </source>
</evidence>
<feature type="non-terminal residue" evidence="21">
    <location>
        <position position="237"/>
    </location>
</feature>
<keyword evidence="10" id="KW-0560">Oxidoreductase</keyword>
<keyword evidence="22" id="KW-1185">Reference proteome</keyword>
<dbReference type="PROSITE" id="PS50873">
    <property type="entry name" value="PEROXIDASE_4"/>
    <property type="match status" value="1"/>
</dbReference>
<dbReference type="PROSITE" id="PS00436">
    <property type="entry name" value="PEROXIDASE_2"/>
    <property type="match status" value="1"/>
</dbReference>
<evidence type="ECO:0000256" key="3">
    <source>
        <dbReference type="ARBA" id="ARBA00004613"/>
    </source>
</evidence>
<keyword evidence="12 18" id="KW-1015">Disulfide bond</keyword>
<dbReference type="PANTHER" id="PTHR31388">
    <property type="entry name" value="PEROXIDASE 72-RELATED"/>
    <property type="match status" value="1"/>
</dbReference>
<feature type="disulfide bond" evidence="18">
    <location>
        <begin position="50"/>
        <end position="55"/>
    </location>
</feature>
<evidence type="ECO:0000256" key="8">
    <source>
        <dbReference type="ARBA" id="ARBA00022729"/>
    </source>
</evidence>
<evidence type="ECO:0000256" key="5">
    <source>
        <dbReference type="ARBA" id="ARBA00022559"/>
    </source>
</evidence>
<keyword evidence="5" id="KW-0575">Peroxidase</keyword>
<feature type="disulfide bond" evidence="18">
    <location>
        <begin position="182"/>
        <end position="212"/>
    </location>
</feature>
<feature type="binding site" evidence="16">
    <location>
        <position position="176"/>
    </location>
    <ligand>
        <name>Ca(2+)</name>
        <dbReference type="ChEBI" id="CHEBI:29108"/>
        <label>2</label>
    </ligand>
</feature>
<dbReference type="InterPro" id="IPR010255">
    <property type="entry name" value="Haem_peroxidase_sf"/>
</dbReference>
<dbReference type="SUPFAM" id="SSF48113">
    <property type="entry name" value="Heme-dependent peroxidases"/>
    <property type="match status" value="1"/>
</dbReference>
<keyword evidence="13" id="KW-0325">Glycoprotein</keyword>
<evidence type="ECO:0000256" key="13">
    <source>
        <dbReference type="ARBA" id="ARBA00023180"/>
    </source>
</evidence>
<dbReference type="Gene3D" id="1.10.520.10">
    <property type="match status" value="1"/>
</dbReference>
<dbReference type="Pfam" id="PF00141">
    <property type="entry name" value="peroxidase"/>
    <property type="match status" value="1"/>
</dbReference>
<dbReference type="GO" id="GO:0005576">
    <property type="term" value="C:extracellular region"/>
    <property type="evidence" value="ECO:0007669"/>
    <property type="project" value="UniProtKB-SubCell"/>
</dbReference>
<dbReference type="PANTHER" id="PTHR31388:SF9">
    <property type="entry name" value="PEROXIDASE 11"/>
    <property type="match status" value="1"/>
</dbReference>
<dbReference type="Proteomes" id="UP000824469">
    <property type="component" value="Unassembled WGS sequence"/>
</dbReference>
<feature type="binding site" evidence="15">
    <location>
        <position position="145"/>
    </location>
    <ligand>
        <name>substrate</name>
    </ligand>
</feature>
<dbReference type="FunFam" id="1.10.520.10:FF:000006">
    <property type="entry name" value="Peroxidase"/>
    <property type="match status" value="1"/>
</dbReference>
<keyword evidence="9 16" id="KW-0106">Calcium</keyword>
<dbReference type="GO" id="GO:0020037">
    <property type="term" value="F:heme binding"/>
    <property type="evidence" value="ECO:0007669"/>
    <property type="project" value="InterPro"/>
</dbReference>
<dbReference type="InterPro" id="IPR002016">
    <property type="entry name" value="Haem_peroxidase"/>
</dbReference>
<gene>
    <name evidence="21" type="ORF">KI387_003638</name>
</gene>
<keyword evidence="4" id="KW-0964">Secreted</keyword>
<reference evidence="21 22" key="1">
    <citation type="journal article" date="2021" name="Nat. Plants">
        <title>The Taxus genome provides insights into paclitaxel biosynthesis.</title>
        <authorList>
            <person name="Xiong X."/>
            <person name="Gou J."/>
            <person name="Liao Q."/>
            <person name="Li Y."/>
            <person name="Zhou Q."/>
            <person name="Bi G."/>
            <person name="Li C."/>
            <person name="Du R."/>
            <person name="Wang X."/>
            <person name="Sun T."/>
            <person name="Guo L."/>
            <person name="Liang H."/>
            <person name="Lu P."/>
            <person name="Wu Y."/>
            <person name="Zhang Z."/>
            <person name="Ro D.K."/>
            <person name="Shang Y."/>
            <person name="Huang S."/>
            <person name="Yan J."/>
        </authorList>
    </citation>
    <scope>NUCLEOTIDE SEQUENCE [LARGE SCALE GENOMIC DNA]</scope>
    <source>
        <strain evidence="21">Ta-2019</strain>
    </source>
</reference>
<comment type="cofactor">
    <cofactor evidence="16">
        <name>heme b</name>
        <dbReference type="ChEBI" id="CHEBI:60344"/>
    </cofactor>
    <text evidence="16">Binds 1 heme b (iron(II)-protoporphyrin IX) group per subunit.</text>
</comment>
<proteinExistence type="inferred from homology"/>
<comment type="similarity">
    <text evidence="19">Belongs to the peroxidase family.</text>
</comment>
<feature type="binding site" evidence="16">
    <location>
        <position position="54"/>
    </location>
    <ligand>
        <name>Ca(2+)</name>
        <dbReference type="ChEBI" id="CHEBI:29108"/>
        <label>1</label>
    </ligand>
</feature>
<dbReference type="EMBL" id="JAHRHJ020000001">
    <property type="protein sequence ID" value="KAH9331530.1"/>
    <property type="molecule type" value="Genomic_DNA"/>
</dbReference>
<feature type="binding site" evidence="16">
    <location>
        <position position="225"/>
    </location>
    <ligand>
        <name>Ca(2+)</name>
        <dbReference type="ChEBI" id="CHEBI:29108"/>
        <label>2</label>
    </ligand>
</feature>
<keyword evidence="11 16" id="KW-0408">Iron</keyword>
<feature type="binding site" evidence="16">
    <location>
        <position position="49"/>
    </location>
    <ligand>
        <name>Ca(2+)</name>
        <dbReference type="ChEBI" id="CHEBI:29108"/>
        <label>1</label>
    </ligand>
</feature>
<evidence type="ECO:0000256" key="18">
    <source>
        <dbReference type="PIRSR" id="PIRSR600823-5"/>
    </source>
</evidence>
<comment type="catalytic activity">
    <reaction evidence="1">
        <text>2 a phenolic donor + H2O2 = 2 a phenolic radical donor + 2 H2O</text>
        <dbReference type="Rhea" id="RHEA:56136"/>
        <dbReference type="ChEBI" id="CHEBI:15377"/>
        <dbReference type="ChEBI" id="CHEBI:16240"/>
        <dbReference type="ChEBI" id="CHEBI:139520"/>
        <dbReference type="ChEBI" id="CHEBI:139521"/>
        <dbReference type="EC" id="1.11.1.7"/>
    </reaction>
</comment>
<keyword evidence="6" id="KW-0349">Heme</keyword>
<comment type="function">
    <text evidence="2">Removal of H(2)O(2), oxidation of toxic reductants, biosynthesis and degradation of lignin, suberization, auxin catabolism, response to environmental stresses such as wounding, pathogen attack and oxidative stress. These functions might be dependent on each isozyme/isoform in each plant tissue.</text>
</comment>
<protein>
    <recommendedName>
        <fullName evidence="20">Plant heme peroxidase family profile domain-containing protein</fullName>
    </recommendedName>
</protein>
<evidence type="ECO:0000259" key="20">
    <source>
        <dbReference type="PROSITE" id="PS50873"/>
    </source>
</evidence>
<evidence type="ECO:0000256" key="15">
    <source>
        <dbReference type="PIRSR" id="PIRSR600823-2"/>
    </source>
</evidence>
<name>A0AA38H2Z2_TAXCH</name>
<dbReference type="InterPro" id="IPR019794">
    <property type="entry name" value="Peroxidases_AS"/>
</dbReference>
<feature type="binding site" evidence="16">
    <location>
        <position position="58"/>
    </location>
    <ligand>
        <name>Ca(2+)</name>
        <dbReference type="ChEBI" id="CHEBI:29108"/>
        <label>1</label>
    </ligand>
</feature>
<dbReference type="PRINTS" id="PR00458">
    <property type="entry name" value="PEROXIDASE"/>
</dbReference>
<keyword evidence="8" id="KW-0732">Signal</keyword>
<dbReference type="AlphaFoldDB" id="A0AA38H2Z2"/>
<comment type="subcellular location">
    <subcellularLocation>
        <location evidence="3">Secreted</location>
    </subcellularLocation>
</comment>
<evidence type="ECO:0000256" key="1">
    <source>
        <dbReference type="ARBA" id="ARBA00000189"/>
    </source>
</evidence>
<feature type="binding site" description="axial binding residue" evidence="16">
    <location>
        <position position="175"/>
    </location>
    <ligand>
        <name>heme b</name>
        <dbReference type="ChEBI" id="CHEBI:60344"/>
    </ligand>
    <ligandPart>
        <name>Fe</name>
        <dbReference type="ChEBI" id="CHEBI:18248"/>
    </ligandPart>
</feature>
<feature type="site" description="Transition state stabilizer" evidence="17">
    <location>
        <position position="44"/>
    </location>
</feature>
<feature type="disulfide bond" evidence="18">
    <location>
        <begin position="17"/>
        <end position="97"/>
    </location>
</feature>
<feature type="binding site" evidence="16">
    <location>
        <position position="233"/>
    </location>
    <ligand>
        <name>Ca(2+)</name>
        <dbReference type="ChEBI" id="CHEBI:29108"/>
        <label>2</label>
    </ligand>
</feature>
<feature type="non-terminal residue" evidence="21">
    <location>
        <position position="1"/>
    </location>
</feature>
<evidence type="ECO:0000256" key="17">
    <source>
        <dbReference type="PIRSR" id="PIRSR600823-4"/>
    </source>
</evidence>
<evidence type="ECO:0000313" key="21">
    <source>
        <dbReference type="EMBL" id="KAH9331530.1"/>
    </source>
</evidence>
<feature type="binding site" evidence="16">
    <location>
        <position position="70"/>
    </location>
    <ligand>
        <name>Ca(2+)</name>
        <dbReference type="ChEBI" id="CHEBI:29108"/>
        <label>1</label>
    </ligand>
</feature>
<accession>A0AA38H2Z2</accession>
<evidence type="ECO:0000256" key="4">
    <source>
        <dbReference type="ARBA" id="ARBA00022525"/>
    </source>
</evidence>
<evidence type="ECO:0000256" key="12">
    <source>
        <dbReference type="ARBA" id="ARBA00023157"/>
    </source>
</evidence>
<dbReference type="GO" id="GO:0042744">
    <property type="term" value="P:hydrogen peroxide catabolic process"/>
    <property type="evidence" value="ECO:0007669"/>
    <property type="project" value="InterPro"/>
</dbReference>
<evidence type="ECO:0000256" key="2">
    <source>
        <dbReference type="ARBA" id="ARBA00002322"/>
    </source>
</evidence>
<dbReference type="OMA" id="CTNIRPR"/>
<evidence type="ECO:0000256" key="6">
    <source>
        <dbReference type="ARBA" id="ARBA00022617"/>
    </source>
</evidence>
<feature type="domain" description="Plant heme peroxidase family profile" evidence="20">
    <location>
        <begin position="7"/>
        <end position="237"/>
    </location>
</feature>
<evidence type="ECO:0000256" key="14">
    <source>
        <dbReference type="PIRSR" id="PIRSR600823-1"/>
    </source>
</evidence>
<evidence type="ECO:0000256" key="10">
    <source>
        <dbReference type="ARBA" id="ARBA00023002"/>
    </source>
</evidence>
<feature type="binding site" evidence="16">
    <location>
        <position position="228"/>
    </location>
    <ligand>
        <name>Ca(2+)</name>
        <dbReference type="ChEBI" id="CHEBI:29108"/>
        <label>2</label>
    </ligand>
</feature>
<evidence type="ECO:0000256" key="11">
    <source>
        <dbReference type="ARBA" id="ARBA00023004"/>
    </source>
</evidence>
<feature type="binding site" evidence="16">
    <location>
        <position position="52"/>
    </location>
    <ligand>
        <name>Ca(2+)</name>
        <dbReference type="ChEBI" id="CHEBI:29108"/>
        <label>1</label>
    </ligand>
</feature>
<sequence>LQAQVALLSPHYYDITCPCALPIIRAEMHLALLKEPRMAASLLRLHFHDCFVQGCDASLLLDDTPTFQGEKTANANINSARGFRVIDIIKSKLESECPGVVSCADIITVAARDAVLLSEGPYWEVSLGRKDSKTASFSDANNNIPTPNSNLETLIASFQRQGLSITDMVALFGGHTIGNARCTNIRPRIYNQSAVSGMGFPEPHLSLVKAACPPRGSDNGMWPLDFPTPVLFDNSYY</sequence>
<dbReference type="PRINTS" id="PR00461">
    <property type="entry name" value="PLPEROXIDASE"/>
</dbReference>
<dbReference type="InterPro" id="IPR000823">
    <property type="entry name" value="Peroxidase_pln"/>
</dbReference>